<dbReference type="SMART" id="SM00487">
    <property type="entry name" value="DEXDc"/>
    <property type="match status" value="1"/>
</dbReference>
<comment type="catalytic activity">
    <reaction evidence="1">
        <text>Endonucleolytic cleavage of DNA to give random double-stranded fragments with terminal 5'-phosphates, ATP is simultaneously hydrolyzed.</text>
        <dbReference type="EC" id="3.1.21.3"/>
    </reaction>
</comment>
<comment type="similarity">
    <text evidence="2">Belongs to the HsdR family.</text>
</comment>
<dbReference type="InterPro" id="IPR027417">
    <property type="entry name" value="P-loop_NTPase"/>
</dbReference>
<dbReference type="PANTHER" id="PTHR30195:SF15">
    <property type="entry name" value="TYPE I RESTRICTION ENZYME HINDI ENDONUCLEASE SUBUNIT"/>
    <property type="match status" value="1"/>
</dbReference>
<keyword evidence="6" id="KW-0680">Restriction system</keyword>
<evidence type="ECO:0000256" key="3">
    <source>
        <dbReference type="ARBA" id="ARBA00012654"/>
    </source>
</evidence>
<sequence length="1008" mass="116667">MSQHNENSRVKIPAILHLMRLGYGYLSLKNNDWDSQTNIFPQIFIDSLCRINPELSADDAQRILTDILLELDNEDLGQKFYERLINQSGIKLIDFNHIKQNSFHVVTELPYANGDEEFRPDITLLINGMPLVFVEVKKPNNKGGIGQERERMQTRSKNPKFRRFINITQLMIFSNNQEYDQGEIEPVQGAFYASGSDDKLVFNYFREEQPLNLAKLLQVLTDEQENLVLKDTNNTIIKHNPEFATNKAPDTPTNRICTSLLNHERLMFLLQYGLAYVKTTKGPQKHIMRYPQLFATFAITKALNNGSKKGIIWHTQGSGKTALAYYNVRHLTAHFAKQGIVPKFYFIVDRLDLLQQAQREFTARGLIVHTISSKEAFAKDIKSTQSLHNHTGKAEITVVNIHKFQDDPNVIASNDYDLSIQRVYFLDEVHRSYNPKGSFLANLEQSDTNAIKIGLTGTPLIGETQNKLSSRQLFGDYIHKYYYNSSIADGYTLRLIREAIGGEYKAQLQNALAQTQVQKGSIKREQILAHKNFVQPLIDYIVSDFEKFRKINDDDSLGAMVICDSSEQAKALFALFERQYATADRQANPHKVSKAALILHDIGSKDDRKDQVEDFKDGKIDVLFVYNMLLTGFDAPRLKKLYLGRVIKAHNLLQALTRVNRTYKQYRYGYVVDFADIQSEFDKTNRAYWDELQNELGDDIGSYAQMFKDEQEIIQDIHDIKDALFDFDTQNAEIFCQQISQISDKKQVLHIKKALQTARELYNILRLQGDYQFLSRLDFEKLAILYRETQAHLDRLNLLEKLSSGDSSGLLNESLEDVYFAFVKIGEQELKLADDLKDRIKKVREGLATNFDQDDPEFISLREALEQIFQKRNLSEVSQDDMVANISLLDSIYLKIKELNRQNELIRHKYQGDTKFARVHKRLMRDERLPHDKQKIYEALMGVKTDTDEKVLNLHQMLDNDSYFEKQMQGSVLEHFRRQQHFAVSPEDIRFINGLLVKEYLKESGRVW</sequence>
<keyword evidence="8" id="KW-0378">Hydrolase</keyword>
<keyword evidence="9" id="KW-0067">ATP-binding</keyword>
<dbReference type="Gene3D" id="3.90.1570.50">
    <property type="match status" value="1"/>
</dbReference>
<dbReference type="Proteomes" id="UP000092671">
    <property type="component" value="Unassembled WGS sequence"/>
</dbReference>
<dbReference type="InterPro" id="IPR014001">
    <property type="entry name" value="Helicase_ATP-bd"/>
</dbReference>
<feature type="domain" description="Helicase ATP-binding" evidence="11">
    <location>
        <begin position="301"/>
        <end position="477"/>
    </location>
</feature>
<keyword evidence="5" id="KW-0547">Nucleotide-binding</keyword>
<dbReference type="RefSeq" id="WP_066894254.1">
    <property type="nucleotide sequence ID" value="NZ_LZDN01000043.1"/>
</dbReference>
<proteinExistence type="inferred from homology"/>
<dbReference type="Gene3D" id="3.40.50.300">
    <property type="entry name" value="P-loop containing nucleotide triphosphate hydrolases"/>
    <property type="match status" value="3"/>
</dbReference>
<evidence type="ECO:0000256" key="8">
    <source>
        <dbReference type="ARBA" id="ARBA00022801"/>
    </source>
</evidence>
<dbReference type="GO" id="GO:0003677">
    <property type="term" value="F:DNA binding"/>
    <property type="evidence" value="ECO:0007669"/>
    <property type="project" value="UniProtKB-KW"/>
</dbReference>
<dbReference type="InterPro" id="IPR040980">
    <property type="entry name" value="SWI2_SNF2"/>
</dbReference>
<dbReference type="PROSITE" id="PS51192">
    <property type="entry name" value="HELICASE_ATP_BIND_1"/>
    <property type="match status" value="1"/>
</dbReference>
<dbReference type="GO" id="GO:0009035">
    <property type="term" value="F:type I site-specific deoxyribonuclease activity"/>
    <property type="evidence" value="ECO:0007669"/>
    <property type="project" value="UniProtKB-EC"/>
</dbReference>
<dbReference type="InterPro" id="IPR055180">
    <property type="entry name" value="HsdR_RecA-like_helicase_dom_2"/>
</dbReference>
<evidence type="ECO:0000313" key="13">
    <source>
        <dbReference type="Proteomes" id="UP000092671"/>
    </source>
</evidence>
<protein>
    <recommendedName>
        <fullName evidence="3">type I site-specific deoxyribonuclease</fullName>
        <ecNumber evidence="3">3.1.21.3</ecNumber>
    </recommendedName>
</protein>
<evidence type="ECO:0000256" key="4">
    <source>
        <dbReference type="ARBA" id="ARBA00022722"/>
    </source>
</evidence>
<accession>A0A1B8PHT9</accession>
<dbReference type="GO" id="GO:0005524">
    <property type="term" value="F:ATP binding"/>
    <property type="evidence" value="ECO:0007669"/>
    <property type="project" value="UniProtKB-KW"/>
</dbReference>
<dbReference type="InterPro" id="IPR007409">
    <property type="entry name" value="Restrct_endonuc_type1_HsdR_N"/>
</dbReference>
<dbReference type="OrthoDB" id="9758243at2"/>
<evidence type="ECO:0000256" key="1">
    <source>
        <dbReference type="ARBA" id="ARBA00000851"/>
    </source>
</evidence>
<evidence type="ECO:0000313" key="12">
    <source>
        <dbReference type="EMBL" id="OBX48762.1"/>
    </source>
</evidence>
<keyword evidence="10" id="KW-0238">DNA-binding</keyword>
<evidence type="ECO:0000256" key="5">
    <source>
        <dbReference type="ARBA" id="ARBA00022741"/>
    </source>
</evidence>
<dbReference type="EMBL" id="LZDN01000043">
    <property type="protein sequence ID" value="OBX48762.1"/>
    <property type="molecule type" value="Genomic_DNA"/>
</dbReference>
<evidence type="ECO:0000256" key="2">
    <source>
        <dbReference type="ARBA" id="ARBA00008598"/>
    </source>
</evidence>
<name>A0A1B8PHT9_MORNO</name>
<evidence type="ECO:0000256" key="9">
    <source>
        <dbReference type="ARBA" id="ARBA00022840"/>
    </source>
</evidence>
<dbReference type="CDD" id="cd22332">
    <property type="entry name" value="HsdR_N"/>
    <property type="match status" value="1"/>
</dbReference>
<dbReference type="Pfam" id="PF04313">
    <property type="entry name" value="HSDR_N"/>
    <property type="match status" value="1"/>
</dbReference>
<dbReference type="Pfam" id="PF18766">
    <property type="entry name" value="SWI2_SNF2"/>
    <property type="match status" value="1"/>
</dbReference>
<dbReference type="GO" id="GO:0009307">
    <property type="term" value="P:DNA restriction-modification system"/>
    <property type="evidence" value="ECO:0007669"/>
    <property type="project" value="UniProtKB-KW"/>
</dbReference>
<dbReference type="InterPro" id="IPR051268">
    <property type="entry name" value="Type-I_R_enzyme_R_subunit"/>
</dbReference>
<comment type="caution">
    <text evidence="12">The sequence shown here is derived from an EMBL/GenBank/DDBJ whole genome shotgun (WGS) entry which is preliminary data.</text>
</comment>
<reference evidence="12 13" key="1">
    <citation type="submission" date="2016-06" db="EMBL/GenBank/DDBJ databases">
        <title>Draft genome of Moraxella nonliquefaciens CCUG 60284.</title>
        <authorList>
            <person name="Salva-Serra F."/>
            <person name="Engstrom-Jakobsson H."/>
            <person name="Thorell K."/>
            <person name="Gonzales-Siles L."/>
            <person name="Karlsson R."/>
            <person name="Boulund F."/>
            <person name="Engstrand L."/>
            <person name="Kristiansson E."/>
            <person name="Moore E."/>
        </authorList>
    </citation>
    <scope>NUCLEOTIDE SEQUENCE [LARGE SCALE GENOMIC DNA]</scope>
    <source>
        <strain evidence="12 13">CCUG 60284</strain>
    </source>
</reference>
<gene>
    <name evidence="12" type="ORF">A9Z60_05125</name>
</gene>
<dbReference type="PANTHER" id="PTHR30195">
    <property type="entry name" value="TYPE I SITE-SPECIFIC DEOXYRIBONUCLEASE PROTEIN SUBUNIT M AND R"/>
    <property type="match status" value="1"/>
</dbReference>
<keyword evidence="7 12" id="KW-0255">Endonuclease</keyword>
<keyword evidence="4" id="KW-0540">Nuclease</keyword>
<organism evidence="12 13">
    <name type="scientific">Moraxella nonliquefaciens</name>
    <dbReference type="NCBI Taxonomy" id="478"/>
    <lineage>
        <taxon>Bacteria</taxon>
        <taxon>Pseudomonadati</taxon>
        <taxon>Pseudomonadota</taxon>
        <taxon>Gammaproteobacteria</taxon>
        <taxon>Moraxellales</taxon>
        <taxon>Moraxellaceae</taxon>
        <taxon>Moraxella</taxon>
    </lineage>
</organism>
<dbReference type="SUPFAM" id="SSF52540">
    <property type="entry name" value="P-loop containing nucleoside triphosphate hydrolases"/>
    <property type="match status" value="2"/>
</dbReference>
<dbReference type="EC" id="3.1.21.3" evidence="3"/>
<dbReference type="AlphaFoldDB" id="A0A1B8PHT9"/>
<evidence type="ECO:0000256" key="10">
    <source>
        <dbReference type="ARBA" id="ARBA00023125"/>
    </source>
</evidence>
<evidence type="ECO:0000256" key="7">
    <source>
        <dbReference type="ARBA" id="ARBA00022759"/>
    </source>
</evidence>
<evidence type="ECO:0000259" key="11">
    <source>
        <dbReference type="PROSITE" id="PS51192"/>
    </source>
</evidence>
<evidence type="ECO:0000256" key="6">
    <source>
        <dbReference type="ARBA" id="ARBA00022747"/>
    </source>
</evidence>
<dbReference type="Pfam" id="PF22679">
    <property type="entry name" value="T1R_D3-like"/>
    <property type="match status" value="1"/>
</dbReference>